<evidence type="ECO:0000256" key="1">
    <source>
        <dbReference type="SAM" id="MobiDB-lite"/>
    </source>
</evidence>
<feature type="region of interest" description="Disordered" evidence="1">
    <location>
        <begin position="67"/>
        <end position="88"/>
    </location>
</feature>
<evidence type="ECO:0000313" key="2">
    <source>
        <dbReference type="EMBL" id="VDP33211.1"/>
    </source>
</evidence>
<organism evidence="4">
    <name type="scientific">Soboliphyme baturini</name>
    <dbReference type="NCBI Taxonomy" id="241478"/>
    <lineage>
        <taxon>Eukaryota</taxon>
        <taxon>Metazoa</taxon>
        <taxon>Ecdysozoa</taxon>
        <taxon>Nematoda</taxon>
        <taxon>Enoplea</taxon>
        <taxon>Dorylaimia</taxon>
        <taxon>Dioctophymatida</taxon>
        <taxon>Dioctophymatoidea</taxon>
        <taxon>Soboliphymatidae</taxon>
        <taxon>Soboliphyme</taxon>
    </lineage>
</organism>
<gene>
    <name evidence="2" type="ORF">SBAD_LOCUS10608</name>
</gene>
<accession>A0A183J410</accession>
<protein>
    <submittedName>
        <fullName evidence="2 4">Uncharacterized protein</fullName>
    </submittedName>
</protein>
<evidence type="ECO:0000313" key="3">
    <source>
        <dbReference type="Proteomes" id="UP000270296"/>
    </source>
</evidence>
<dbReference type="Proteomes" id="UP000270296">
    <property type="component" value="Unassembled WGS sequence"/>
</dbReference>
<keyword evidence="3" id="KW-1185">Reference proteome</keyword>
<evidence type="ECO:0000313" key="4">
    <source>
        <dbReference type="WBParaSite" id="SBAD_0001097801-mRNA-1"/>
    </source>
</evidence>
<sequence>MKAIVYIFPFSVLEKQRRNEILWFETSVEKGTLRGIRLVVSVEFEVQRRNDERLKFGKQRCGRGSAVEEQALDGGDDDDRRCLSSSVA</sequence>
<name>A0A183J410_9BILA</name>
<reference evidence="4" key="1">
    <citation type="submission" date="2016-06" db="UniProtKB">
        <authorList>
            <consortium name="WormBaseParasite"/>
        </authorList>
    </citation>
    <scope>IDENTIFICATION</scope>
</reference>
<dbReference type="EMBL" id="UZAM01014316">
    <property type="protein sequence ID" value="VDP33211.1"/>
    <property type="molecule type" value="Genomic_DNA"/>
</dbReference>
<proteinExistence type="predicted"/>
<dbReference type="AlphaFoldDB" id="A0A183J410"/>
<reference evidence="2 3" key="2">
    <citation type="submission" date="2018-11" db="EMBL/GenBank/DDBJ databases">
        <authorList>
            <consortium name="Pathogen Informatics"/>
        </authorList>
    </citation>
    <scope>NUCLEOTIDE SEQUENCE [LARGE SCALE GENOMIC DNA]</scope>
</reference>
<dbReference type="WBParaSite" id="SBAD_0001097801-mRNA-1">
    <property type="protein sequence ID" value="SBAD_0001097801-mRNA-1"/>
    <property type="gene ID" value="SBAD_0001097801"/>
</dbReference>